<dbReference type="SUPFAM" id="SSF48173">
    <property type="entry name" value="Cryptochrome/photolyase FAD-binding domain"/>
    <property type="match status" value="1"/>
</dbReference>
<dbReference type="GO" id="GO:0003904">
    <property type="term" value="F:deoxyribodipyrimidine photo-lyase activity"/>
    <property type="evidence" value="ECO:0007669"/>
    <property type="project" value="UniProtKB-EC"/>
</dbReference>
<dbReference type="PROSITE" id="PS51645">
    <property type="entry name" value="PHR_CRY_ALPHA_BETA"/>
    <property type="match status" value="1"/>
</dbReference>
<gene>
    <name evidence="8" type="ORF">ACFSW8_17390</name>
</gene>
<evidence type="ECO:0000259" key="7">
    <source>
        <dbReference type="PROSITE" id="PS51645"/>
    </source>
</evidence>
<dbReference type="Gene3D" id="1.10.579.10">
    <property type="entry name" value="DNA Cyclobutane Dipyrimidine Photolyase, subunit A, domain 3"/>
    <property type="match status" value="1"/>
</dbReference>
<dbReference type="Gene3D" id="3.40.50.620">
    <property type="entry name" value="HUPs"/>
    <property type="match status" value="1"/>
</dbReference>
<dbReference type="PROSITE" id="PS00394">
    <property type="entry name" value="DNA_PHOTOLYASES_1_1"/>
    <property type="match status" value="1"/>
</dbReference>
<dbReference type="InterPro" id="IPR014729">
    <property type="entry name" value="Rossmann-like_a/b/a_fold"/>
</dbReference>
<dbReference type="PRINTS" id="PR00147">
    <property type="entry name" value="DNAPHOTLYASE"/>
</dbReference>
<evidence type="ECO:0000313" key="9">
    <source>
        <dbReference type="Proteomes" id="UP001597389"/>
    </source>
</evidence>
<dbReference type="InterPro" id="IPR005101">
    <property type="entry name" value="Cryptochr/Photolyase_FAD-bd"/>
</dbReference>
<name>A0ABW4ZFQ9_9BACT</name>
<dbReference type="Proteomes" id="UP001597389">
    <property type="component" value="Unassembled WGS sequence"/>
</dbReference>
<keyword evidence="4 6" id="KW-0274">FAD</keyword>
<comment type="cofactor">
    <cofactor evidence="1">
        <name>(6R)-5,10-methylene-5,6,7,8-tetrahydrofolate</name>
        <dbReference type="ChEBI" id="CHEBI:15636"/>
    </cofactor>
</comment>
<reference evidence="9" key="1">
    <citation type="journal article" date="2019" name="Int. J. Syst. Evol. Microbiol.">
        <title>The Global Catalogue of Microorganisms (GCM) 10K type strain sequencing project: providing services to taxonomists for standard genome sequencing and annotation.</title>
        <authorList>
            <consortium name="The Broad Institute Genomics Platform"/>
            <consortium name="The Broad Institute Genome Sequencing Center for Infectious Disease"/>
            <person name="Wu L."/>
            <person name="Ma J."/>
        </authorList>
    </citation>
    <scope>NUCLEOTIDE SEQUENCE [LARGE SCALE GENOMIC DNA]</scope>
    <source>
        <strain evidence="9">CCUG 57942</strain>
    </source>
</reference>
<dbReference type="EMBL" id="JBHUJB010000089">
    <property type="protein sequence ID" value="MFD2160682.1"/>
    <property type="molecule type" value="Genomic_DNA"/>
</dbReference>
<comment type="cofactor">
    <cofactor evidence="2">
        <name>FAD</name>
        <dbReference type="ChEBI" id="CHEBI:57692"/>
    </cofactor>
</comment>
<dbReference type="Pfam" id="PF00875">
    <property type="entry name" value="DNA_photolyase"/>
    <property type="match status" value="1"/>
</dbReference>
<sequence length="479" mass="55368">MRKKCLLWFRKDLRLTDHPALAKAIEEGYEILPVFLYEEGGDWPVGGASKWWLHYALESLSSSVSDAGGRLLMKEGGGDVRSSLEEIIEEHGIDLVYWCRCYEPEAIERDTVLKRELRDLGCEVKSFEGNVLNEPFSIESKSGGPYKVFTPYWKMCRTHEVRSLYEYDLSKVRWVMAEGGDALEDFDLLPRIDWDREFYAIWDARREVGERILSDLAGGKAMAYGEQRDLMGVEGTSRLGPYLAWGQLSPQEVWHRIVAENASEEVHSGYLRQLYWRDFSYHLMYHFPHTVSSPLREEWKLFAWKGDGEVVQAWQEGRTGIPIIDAAMRQLWQTGWMHNRARMLVACFLVKHLQQDWMYGARWFWDTLVDADLANNTMGWQWSAGCGADAAPYFRVFNPITQAEKFDSHGDYVRRYVPELAKLPMKYLNRPWEAPADVLENAGVELGKTYPEPIIDVAVGRQVALDAYQRFKEACAGER</sequence>
<comment type="caution">
    <text evidence="8">The sequence shown here is derived from an EMBL/GenBank/DDBJ whole genome shotgun (WGS) entry which is preliminary data.</text>
</comment>
<proteinExistence type="inferred from homology"/>
<dbReference type="InterPro" id="IPR002081">
    <property type="entry name" value="Cryptochrome/DNA_photolyase_1"/>
</dbReference>
<organism evidence="8 9">
    <name type="scientific">Rubritalea tangerina</name>
    <dbReference type="NCBI Taxonomy" id="430798"/>
    <lineage>
        <taxon>Bacteria</taxon>
        <taxon>Pseudomonadati</taxon>
        <taxon>Verrucomicrobiota</taxon>
        <taxon>Verrucomicrobiia</taxon>
        <taxon>Verrucomicrobiales</taxon>
        <taxon>Rubritaleaceae</taxon>
        <taxon>Rubritalea</taxon>
    </lineage>
</organism>
<keyword evidence="9" id="KW-1185">Reference proteome</keyword>
<accession>A0ABW4ZFQ9</accession>
<evidence type="ECO:0000256" key="6">
    <source>
        <dbReference type="RuleBase" id="RU004182"/>
    </source>
</evidence>
<keyword evidence="3 6" id="KW-0285">Flavoprotein</keyword>
<dbReference type="InterPro" id="IPR018394">
    <property type="entry name" value="DNA_photolyase_1_CS_C"/>
</dbReference>
<feature type="domain" description="Photolyase/cryptochrome alpha/beta" evidence="7">
    <location>
        <begin position="3"/>
        <end position="132"/>
    </location>
</feature>
<keyword evidence="8" id="KW-0456">Lyase</keyword>
<dbReference type="PANTHER" id="PTHR11455">
    <property type="entry name" value="CRYPTOCHROME"/>
    <property type="match status" value="1"/>
</dbReference>
<evidence type="ECO:0000313" key="8">
    <source>
        <dbReference type="EMBL" id="MFD2160682.1"/>
    </source>
</evidence>
<evidence type="ECO:0000256" key="3">
    <source>
        <dbReference type="ARBA" id="ARBA00022630"/>
    </source>
</evidence>
<comment type="similarity">
    <text evidence="6">Belongs to the DNA photolyase family.</text>
</comment>
<keyword evidence="5 6" id="KW-0157">Chromophore</keyword>
<evidence type="ECO:0000256" key="2">
    <source>
        <dbReference type="ARBA" id="ARBA00001974"/>
    </source>
</evidence>
<dbReference type="InterPro" id="IPR036155">
    <property type="entry name" value="Crypto/Photolyase_N_sf"/>
</dbReference>
<dbReference type="SUPFAM" id="SSF52425">
    <property type="entry name" value="Cryptochrome/photolyase, N-terminal domain"/>
    <property type="match status" value="1"/>
</dbReference>
<evidence type="ECO:0000256" key="4">
    <source>
        <dbReference type="ARBA" id="ARBA00022827"/>
    </source>
</evidence>
<dbReference type="RefSeq" id="WP_377089808.1">
    <property type="nucleotide sequence ID" value="NZ_JBHSJL010000014.1"/>
</dbReference>
<dbReference type="EC" id="4.1.99.3" evidence="8"/>
<dbReference type="PANTHER" id="PTHR11455:SF18">
    <property type="entry name" value="SI:CH1073-390K14.1"/>
    <property type="match status" value="1"/>
</dbReference>
<dbReference type="InterPro" id="IPR006050">
    <property type="entry name" value="DNA_photolyase_N"/>
</dbReference>
<dbReference type="Gene3D" id="1.25.40.80">
    <property type="match status" value="1"/>
</dbReference>
<dbReference type="InterPro" id="IPR036134">
    <property type="entry name" value="Crypto/Photolyase_FAD-like_sf"/>
</dbReference>
<protein>
    <submittedName>
        <fullName evidence="8">Cryptochrome/photolyase family protein</fullName>
        <ecNumber evidence="8">4.1.99.3</ecNumber>
    </submittedName>
</protein>
<dbReference type="Pfam" id="PF03441">
    <property type="entry name" value="FAD_binding_7"/>
    <property type="match status" value="1"/>
</dbReference>
<evidence type="ECO:0000256" key="1">
    <source>
        <dbReference type="ARBA" id="ARBA00001932"/>
    </source>
</evidence>
<evidence type="ECO:0000256" key="5">
    <source>
        <dbReference type="ARBA" id="ARBA00022991"/>
    </source>
</evidence>